<dbReference type="RefSeq" id="WP_130415261.1">
    <property type="nucleotide sequence ID" value="NZ_SHKX01000015.1"/>
</dbReference>
<feature type="transmembrane region" description="Helical" evidence="7">
    <location>
        <begin position="66"/>
        <end position="89"/>
    </location>
</feature>
<keyword evidence="1 7" id="KW-1003">Cell membrane</keyword>
<organism evidence="9 10">
    <name type="scientific">Fluviicoccus keumensis</name>
    <dbReference type="NCBI Taxonomy" id="1435465"/>
    <lineage>
        <taxon>Bacteria</taxon>
        <taxon>Pseudomonadati</taxon>
        <taxon>Pseudomonadota</taxon>
        <taxon>Gammaproteobacteria</taxon>
        <taxon>Moraxellales</taxon>
        <taxon>Moraxellaceae</taxon>
        <taxon>Fluviicoccus</taxon>
    </lineage>
</organism>
<keyword evidence="4 7" id="KW-0472">Membrane</keyword>
<dbReference type="NCBIfam" id="TIGR00247">
    <property type="entry name" value="endolytic transglycosylase MltG"/>
    <property type="match status" value="1"/>
</dbReference>
<dbReference type="OrthoDB" id="9814591at2"/>
<keyword evidence="7" id="KW-0997">Cell inner membrane</keyword>
<comment type="catalytic activity">
    <reaction evidence="7">
        <text>a peptidoglycan chain = a peptidoglycan chain with N-acetyl-1,6-anhydromuramyl-[peptide] at the reducing end + a peptidoglycan chain with N-acetylglucosamine at the non-reducing end.</text>
        <dbReference type="EC" id="4.2.2.29"/>
    </reaction>
</comment>
<dbReference type="PANTHER" id="PTHR30518">
    <property type="entry name" value="ENDOLYTIC MUREIN TRANSGLYCOSYLASE"/>
    <property type="match status" value="1"/>
</dbReference>
<protein>
    <recommendedName>
        <fullName evidence="7">Endolytic murein transglycosylase</fullName>
        <ecNumber evidence="7">4.2.2.29</ecNumber>
    </recommendedName>
    <alternativeName>
        <fullName evidence="7">Peptidoglycan lytic transglycosylase</fullName>
    </alternativeName>
    <alternativeName>
        <fullName evidence="7">Peptidoglycan polymerization terminase</fullName>
    </alternativeName>
</protein>
<gene>
    <name evidence="7" type="primary">mltG</name>
    <name evidence="9" type="ORF">EV700_3002</name>
</gene>
<dbReference type="GO" id="GO:0008932">
    <property type="term" value="F:lytic endotransglycosylase activity"/>
    <property type="evidence" value="ECO:0007669"/>
    <property type="project" value="UniProtKB-UniRule"/>
</dbReference>
<evidence type="ECO:0000256" key="8">
    <source>
        <dbReference type="SAM" id="MobiDB-lite"/>
    </source>
</evidence>
<comment type="caution">
    <text evidence="9">The sequence shown here is derived from an EMBL/GenBank/DDBJ whole genome shotgun (WGS) entry which is preliminary data.</text>
</comment>
<sequence length="400" mass="44197">MPELPPKKPTRRPAAKKTAGTASPRTRKPAAPRDSDAKPAKPAKPRVRNATSAPRRRPSRQPPKTISVWPIVSGFLLVVLLALSGWVWLNLFRPLDIPAQGYRLRVERGTGYQAAFDRLAADGKLGNRALSRAYFRFLHPKALQMGVYEFRPGVSVAGLLKQLANGEGLIYTRVTVIEGTTFAKLREQVAANPDIKQTLRDRSDSQIMSLMGSPVTNPEGLFAPDTYVFMPGDTDEMVLRKLFDQQQRVLQKAWATRTPGLPYRTPYEALIMASIVEKETGNAAERPQIAGLFIRRLQQGMRLQTDPTVIYGMGKAYTGNLRKIDLITPTPYNTYRIDGLPPTPIALPGKAAIEAALHPAPGDSLYFVARGDGSGTHVFSADLKAHNEAVRAYIENTRRH</sequence>
<feature type="site" description="Important for catalytic activity" evidence="7">
    <location>
        <position position="279"/>
    </location>
</feature>
<accession>A0A4Q7YJZ8</accession>
<dbReference type="HAMAP" id="MF_02065">
    <property type="entry name" value="MltG"/>
    <property type="match status" value="1"/>
</dbReference>
<dbReference type="EC" id="4.2.2.29" evidence="7"/>
<keyword evidence="5 7" id="KW-0456">Lyase</keyword>
<dbReference type="CDD" id="cd08010">
    <property type="entry name" value="MltG_like"/>
    <property type="match status" value="1"/>
</dbReference>
<comment type="similarity">
    <text evidence="7">Belongs to the transglycosylase MltG family.</text>
</comment>
<evidence type="ECO:0000256" key="7">
    <source>
        <dbReference type="HAMAP-Rule" id="MF_02065"/>
    </source>
</evidence>
<keyword evidence="10" id="KW-1185">Reference proteome</keyword>
<dbReference type="PANTHER" id="PTHR30518:SF2">
    <property type="entry name" value="ENDOLYTIC MUREIN TRANSGLYCOSYLASE"/>
    <property type="match status" value="1"/>
</dbReference>
<dbReference type="Gene3D" id="3.30.160.60">
    <property type="entry name" value="Classic Zinc Finger"/>
    <property type="match status" value="1"/>
</dbReference>
<dbReference type="GO" id="GO:0009252">
    <property type="term" value="P:peptidoglycan biosynthetic process"/>
    <property type="evidence" value="ECO:0007669"/>
    <property type="project" value="UniProtKB-UniRule"/>
</dbReference>
<comment type="subcellular location">
    <subcellularLocation>
        <location evidence="7">Cell inner membrane</location>
        <topology evidence="7">Single-pass membrane protein</topology>
    </subcellularLocation>
</comment>
<dbReference type="GO" id="GO:0071555">
    <property type="term" value="P:cell wall organization"/>
    <property type="evidence" value="ECO:0007669"/>
    <property type="project" value="UniProtKB-KW"/>
</dbReference>
<dbReference type="Proteomes" id="UP000292423">
    <property type="component" value="Unassembled WGS sequence"/>
</dbReference>
<evidence type="ECO:0000313" key="9">
    <source>
        <dbReference type="EMBL" id="RZU37133.1"/>
    </source>
</evidence>
<keyword evidence="3 7" id="KW-1133">Transmembrane helix</keyword>
<feature type="region of interest" description="Disordered" evidence="8">
    <location>
        <begin position="1"/>
        <end position="63"/>
    </location>
</feature>
<evidence type="ECO:0000256" key="1">
    <source>
        <dbReference type="ARBA" id="ARBA00022475"/>
    </source>
</evidence>
<evidence type="ECO:0000313" key="10">
    <source>
        <dbReference type="Proteomes" id="UP000292423"/>
    </source>
</evidence>
<keyword evidence="6 7" id="KW-0961">Cell wall biogenesis/degradation</keyword>
<dbReference type="Pfam" id="PF02618">
    <property type="entry name" value="YceG"/>
    <property type="match status" value="1"/>
</dbReference>
<dbReference type="InterPro" id="IPR003770">
    <property type="entry name" value="MLTG-like"/>
</dbReference>
<evidence type="ECO:0000256" key="4">
    <source>
        <dbReference type="ARBA" id="ARBA00023136"/>
    </source>
</evidence>
<keyword evidence="2 7" id="KW-0812">Transmembrane</keyword>
<reference evidence="9 10" key="1">
    <citation type="submission" date="2019-02" db="EMBL/GenBank/DDBJ databases">
        <title>Genomic Encyclopedia of Type Strains, Phase IV (KMG-IV): sequencing the most valuable type-strain genomes for metagenomic binning, comparative biology and taxonomic classification.</title>
        <authorList>
            <person name="Goeker M."/>
        </authorList>
    </citation>
    <scope>NUCLEOTIDE SEQUENCE [LARGE SCALE GENOMIC DNA]</scope>
    <source>
        <strain evidence="9 10">DSM 105135</strain>
    </source>
</reference>
<dbReference type="EMBL" id="SHKX01000015">
    <property type="protein sequence ID" value="RZU37133.1"/>
    <property type="molecule type" value="Genomic_DNA"/>
</dbReference>
<evidence type="ECO:0000256" key="3">
    <source>
        <dbReference type="ARBA" id="ARBA00022989"/>
    </source>
</evidence>
<name>A0A4Q7YJZ8_9GAMM</name>
<dbReference type="AlphaFoldDB" id="A0A4Q7YJZ8"/>
<evidence type="ECO:0000256" key="6">
    <source>
        <dbReference type="ARBA" id="ARBA00023316"/>
    </source>
</evidence>
<evidence type="ECO:0000256" key="2">
    <source>
        <dbReference type="ARBA" id="ARBA00022692"/>
    </source>
</evidence>
<dbReference type="GO" id="GO:0005886">
    <property type="term" value="C:plasma membrane"/>
    <property type="evidence" value="ECO:0007669"/>
    <property type="project" value="UniProtKB-SubCell"/>
</dbReference>
<proteinExistence type="inferred from homology"/>
<evidence type="ECO:0000256" key="5">
    <source>
        <dbReference type="ARBA" id="ARBA00023239"/>
    </source>
</evidence>
<comment type="function">
    <text evidence="7">Functions as a peptidoglycan terminase that cleaves nascent peptidoglycan strands endolytically to terminate their elongation.</text>
</comment>